<feature type="transmembrane region" description="Helical" evidence="6">
    <location>
        <begin position="517"/>
        <end position="538"/>
    </location>
</feature>
<dbReference type="InterPro" id="IPR049680">
    <property type="entry name" value="FLVCR1-2_SLC49-like"/>
</dbReference>
<accession>A0A3S4F4M8</accession>
<keyword evidence="3 6" id="KW-1133">Transmembrane helix</keyword>
<reference evidence="7 8" key="1">
    <citation type="submission" date="2018-04" db="EMBL/GenBank/DDBJ databases">
        <authorList>
            <person name="Huttner S."/>
            <person name="Dainat J."/>
        </authorList>
    </citation>
    <scope>NUCLEOTIDE SEQUENCE [LARGE SCALE GENOMIC DNA]</scope>
</reference>
<dbReference type="PANTHER" id="PTHR10924">
    <property type="entry name" value="MAJOR FACILITATOR SUPERFAMILY PROTEIN-RELATED"/>
    <property type="match status" value="1"/>
</dbReference>
<feature type="transmembrane region" description="Helical" evidence="6">
    <location>
        <begin position="481"/>
        <end position="505"/>
    </location>
</feature>
<proteinExistence type="predicted"/>
<feature type="transmembrane region" description="Helical" evidence="6">
    <location>
        <begin position="343"/>
        <end position="365"/>
    </location>
</feature>
<evidence type="ECO:0000313" key="7">
    <source>
        <dbReference type="EMBL" id="SPQ27002.1"/>
    </source>
</evidence>
<dbReference type="Gene3D" id="1.20.1250.20">
    <property type="entry name" value="MFS general substrate transporter like domains"/>
    <property type="match status" value="2"/>
</dbReference>
<feature type="transmembrane region" description="Helical" evidence="6">
    <location>
        <begin position="297"/>
        <end position="322"/>
    </location>
</feature>
<dbReference type="EMBL" id="OUUZ01000018">
    <property type="protein sequence ID" value="SPQ27002.1"/>
    <property type="molecule type" value="Genomic_DNA"/>
</dbReference>
<keyword evidence="2 6" id="KW-0812">Transmembrane</keyword>
<evidence type="ECO:0000256" key="2">
    <source>
        <dbReference type="ARBA" id="ARBA00022692"/>
    </source>
</evidence>
<sequence length="563" mass="59238">MKEKTSAPATTDAIEGNASCDSPAAPGKSSDAMTTGRSHPWQELKEEEAGAGVVEMTTTRSGSRSGSDCVAMVSRDTKDDIPIEMDPVIARPTGSQPASPVPLGAGAASERTEAGHGGAAETGTASGTEYKVYKRRWFGLLQLTLLNIIVSWDWLTFSPVASDAAAYFNTDETTVNWLSTAFMFSFSFITPVVIYVLHLGPKPSIITASALLLAGNWIRFAGSHSSSGGLFGVVMFGQILTGLAQPFVLAAPARYSDLWFTNRGRVAATALTSLANPFGAALGQLIVPFWVNQPSDISHAVLYVSIISSVCALPSFFIPAAPPTPAAPSGETPKLSLRASARVLVSQLEFWLLFVPFAVYVGLFNSTSSLLNQILLPYGYSDEEAGIAGALLIVVGLVSAAVTSPIIDRTKSYLTTVRLAVPLVGLCYLVFVWMPGTRPAAGVAGPYVVMAVLGAASFSLLPVAVEYLVELTHPVSPAVTSTLAWSGGQLLGGVFIVISGALRAGDDAEPPGNMRNALIFAAVLALVAVPLGLCLGLFGRKEKLQLRRVRSDEEKRGREEAGK</sequence>
<gene>
    <name evidence="7" type="ORF">TT172_LOCUS9421</name>
</gene>
<dbReference type="InterPro" id="IPR011701">
    <property type="entry name" value="MFS"/>
</dbReference>
<dbReference type="GO" id="GO:0016020">
    <property type="term" value="C:membrane"/>
    <property type="evidence" value="ECO:0007669"/>
    <property type="project" value="UniProtKB-SubCell"/>
</dbReference>
<evidence type="ECO:0000256" key="5">
    <source>
        <dbReference type="SAM" id="MobiDB-lite"/>
    </source>
</evidence>
<evidence type="ECO:0000256" key="1">
    <source>
        <dbReference type="ARBA" id="ARBA00004141"/>
    </source>
</evidence>
<keyword evidence="4 6" id="KW-0472">Membrane</keyword>
<evidence type="ECO:0000256" key="4">
    <source>
        <dbReference type="ARBA" id="ARBA00023136"/>
    </source>
</evidence>
<protein>
    <submittedName>
        <fullName evidence="7">038079c0-2ad1-464e-9ef0-81b9168f6340</fullName>
    </submittedName>
</protein>
<dbReference type="Proteomes" id="UP000289323">
    <property type="component" value="Unassembled WGS sequence"/>
</dbReference>
<feature type="compositionally biased region" description="Low complexity" evidence="5">
    <location>
        <begin position="57"/>
        <end position="67"/>
    </location>
</feature>
<dbReference type="SUPFAM" id="SSF103473">
    <property type="entry name" value="MFS general substrate transporter"/>
    <property type="match status" value="1"/>
</dbReference>
<evidence type="ECO:0000313" key="8">
    <source>
        <dbReference type="Proteomes" id="UP000289323"/>
    </source>
</evidence>
<dbReference type="AlphaFoldDB" id="A0A3S4F4M8"/>
<dbReference type="PANTHER" id="PTHR10924:SF6">
    <property type="entry name" value="SOLUTE CARRIER FAMILY 49 MEMBER A3"/>
    <property type="match status" value="1"/>
</dbReference>
<feature type="transmembrane region" description="Helical" evidence="6">
    <location>
        <begin position="137"/>
        <end position="155"/>
    </location>
</feature>
<feature type="transmembrane region" description="Helical" evidence="6">
    <location>
        <begin position="385"/>
        <end position="407"/>
    </location>
</feature>
<dbReference type="InterPro" id="IPR036259">
    <property type="entry name" value="MFS_trans_sf"/>
</dbReference>
<dbReference type="Pfam" id="PF07690">
    <property type="entry name" value="MFS_1"/>
    <property type="match status" value="1"/>
</dbReference>
<comment type="subcellular location">
    <subcellularLocation>
        <location evidence="1">Membrane</location>
        <topology evidence="1">Multi-pass membrane protein</topology>
    </subcellularLocation>
</comment>
<dbReference type="GO" id="GO:0022857">
    <property type="term" value="F:transmembrane transporter activity"/>
    <property type="evidence" value="ECO:0007669"/>
    <property type="project" value="InterPro"/>
</dbReference>
<feature type="transmembrane region" description="Helical" evidence="6">
    <location>
        <begin position="175"/>
        <end position="197"/>
    </location>
</feature>
<feature type="transmembrane region" description="Helical" evidence="6">
    <location>
        <begin position="204"/>
        <end position="222"/>
    </location>
</feature>
<feature type="region of interest" description="Disordered" evidence="5">
    <location>
        <begin position="91"/>
        <end position="122"/>
    </location>
</feature>
<name>A0A3S4F4M8_9PEZI</name>
<organism evidence="7 8">
    <name type="scientific">Thermothielavioides terrestris</name>
    <dbReference type="NCBI Taxonomy" id="2587410"/>
    <lineage>
        <taxon>Eukaryota</taxon>
        <taxon>Fungi</taxon>
        <taxon>Dikarya</taxon>
        <taxon>Ascomycota</taxon>
        <taxon>Pezizomycotina</taxon>
        <taxon>Sordariomycetes</taxon>
        <taxon>Sordariomycetidae</taxon>
        <taxon>Sordariales</taxon>
        <taxon>Chaetomiaceae</taxon>
        <taxon>Thermothielavioides</taxon>
    </lineage>
</organism>
<feature type="transmembrane region" description="Helical" evidence="6">
    <location>
        <begin position="419"/>
        <end position="436"/>
    </location>
</feature>
<evidence type="ECO:0000256" key="3">
    <source>
        <dbReference type="ARBA" id="ARBA00022989"/>
    </source>
</evidence>
<feature type="transmembrane region" description="Helical" evidence="6">
    <location>
        <begin position="448"/>
        <end position="469"/>
    </location>
</feature>
<feature type="region of interest" description="Disordered" evidence="5">
    <location>
        <begin position="1"/>
        <end position="69"/>
    </location>
</feature>
<evidence type="ECO:0000256" key="6">
    <source>
        <dbReference type="SAM" id="Phobius"/>
    </source>
</evidence>
<feature type="transmembrane region" description="Helical" evidence="6">
    <location>
        <begin position="270"/>
        <end position="291"/>
    </location>
</feature>
<feature type="transmembrane region" description="Helical" evidence="6">
    <location>
        <begin position="228"/>
        <end position="249"/>
    </location>
</feature>